<gene>
    <name evidence="2" type="ORF">GCM10022255_073400</name>
</gene>
<protein>
    <submittedName>
        <fullName evidence="2">NAD(P)-dependent alcohol dehydrogenase</fullName>
    </submittedName>
</protein>
<proteinExistence type="predicted"/>
<dbReference type="Gene3D" id="3.40.50.720">
    <property type="entry name" value="NAD(P)-binding Rossmann-like Domain"/>
    <property type="match status" value="1"/>
</dbReference>
<dbReference type="Pfam" id="PF13602">
    <property type="entry name" value="ADH_zinc_N_2"/>
    <property type="match status" value="1"/>
</dbReference>
<evidence type="ECO:0000259" key="1">
    <source>
        <dbReference type="SMART" id="SM00829"/>
    </source>
</evidence>
<dbReference type="CDD" id="cd08267">
    <property type="entry name" value="MDR1"/>
    <property type="match status" value="1"/>
</dbReference>
<dbReference type="SUPFAM" id="SSF50129">
    <property type="entry name" value="GroES-like"/>
    <property type="match status" value="1"/>
</dbReference>
<feature type="domain" description="Enoyl reductase (ER)" evidence="1">
    <location>
        <begin position="10"/>
        <end position="321"/>
    </location>
</feature>
<dbReference type="Gene3D" id="3.90.180.10">
    <property type="entry name" value="Medium-chain alcohol dehydrogenases, catalytic domain"/>
    <property type="match status" value="1"/>
</dbReference>
<dbReference type="SMART" id="SM00829">
    <property type="entry name" value="PKS_ER"/>
    <property type="match status" value="1"/>
</dbReference>
<accession>A0ABP8DJF8</accession>
<evidence type="ECO:0000313" key="2">
    <source>
        <dbReference type="EMBL" id="GAA4257268.1"/>
    </source>
</evidence>
<dbReference type="RefSeq" id="WP_345134271.1">
    <property type="nucleotide sequence ID" value="NZ_BAABAT010000027.1"/>
</dbReference>
<dbReference type="PANTHER" id="PTHR11695:SF294">
    <property type="entry name" value="RETICULON-4-INTERACTING PROTEIN 1, MITOCHONDRIAL"/>
    <property type="match status" value="1"/>
</dbReference>
<dbReference type="InterPro" id="IPR020843">
    <property type="entry name" value="ER"/>
</dbReference>
<dbReference type="InterPro" id="IPR011032">
    <property type="entry name" value="GroES-like_sf"/>
</dbReference>
<dbReference type="EMBL" id="BAABAT010000027">
    <property type="protein sequence ID" value="GAA4257268.1"/>
    <property type="molecule type" value="Genomic_DNA"/>
</dbReference>
<evidence type="ECO:0000313" key="3">
    <source>
        <dbReference type="Proteomes" id="UP001500620"/>
    </source>
</evidence>
<sequence>MKAIVQDRYGPPELLRYAEVERPAPAGGEVLVRVRAAALNHGDRVDLRGNPSIARLALGVRRPRIPILGRAVAGTVEAAGTGVTALRPGDEVFGETVKRGFAEYVAVPATDLAVKPAGLTFEQAATLPVAATTALQALRLAGADGGASRRVLVNGASGGVGTFAVQLAAHFGHEVTAVCSARNAERATALGAARVVDYAREDVTRGTDRFDVVVDLAGGHPLAAMRRVLTAGGVYIASTGNGGPVLGPVPRLLAVLTSAPLRGGRLRVLTNRRSAEDLATLAALVEAGRLTPYVERTRPLSETADALRVLETEHARGKTVLIVA</sequence>
<name>A0ABP8DJF8_9ACTN</name>
<dbReference type="Pfam" id="PF08240">
    <property type="entry name" value="ADH_N"/>
    <property type="match status" value="1"/>
</dbReference>
<dbReference type="InterPro" id="IPR013154">
    <property type="entry name" value="ADH-like_N"/>
</dbReference>
<dbReference type="SUPFAM" id="SSF51735">
    <property type="entry name" value="NAD(P)-binding Rossmann-fold domains"/>
    <property type="match status" value="1"/>
</dbReference>
<dbReference type="PANTHER" id="PTHR11695">
    <property type="entry name" value="ALCOHOL DEHYDROGENASE RELATED"/>
    <property type="match status" value="1"/>
</dbReference>
<dbReference type="Proteomes" id="UP001500620">
    <property type="component" value="Unassembled WGS sequence"/>
</dbReference>
<reference evidence="3" key="1">
    <citation type="journal article" date="2019" name="Int. J. Syst. Evol. Microbiol.">
        <title>The Global Catalogue of Microorganisms (GCM) 10K type strain sequencing project: providing services to taxonomists for standard genome sequencing and annotation.</title>
        <authorList>
            <consortium name="The Broad Institute Genomics Platform"/>
            <consortium name="The Broad Institute Genome Sequencing Center for Infectious Disease"/>
            <person name="Wu L."/>
            <person name="Ma J."/>
        </authorList>
    </citation>
    <scope>NUCLEOTIDE SEQUENCE [LARGE SCALE GENOMIC DNA]</scope>
    <source>
        <strain evidence="3">JCM 17441</strain>
    </source>
</reference>
<keyword evidence="3" id="KW-1185">Reference proteome</keyword>
<dbReference type="InterPro" id="IPR050700">
    <property type="entry name" value="YIM1/Zinc_Alcohol_DH_Fams"/>
</dbReference>
<comment type="caution">
    <text evidence="2">The sequence shown here is derived from an EMBL/GenBank/DDBJ whole genome shotgun (WGS) entry which is preliminary data.</text>
</comment>
<organism evidence="2 3">
    <name type="scientific">Dactylosporangium darangshiense</name>
    <dbReference type="NCBI Taxonomy" id="579108"/>
    <lineage>
        <taxon>Bacteria</taxon>
        <taxon>Bacillati</taxon>
        <taxon>Actinomycetota</taxon>
        <taxon>Actinomycetes</taxon>
        <taxon>Micromonosporales</taxon>
        <taxon>Micromonosporaceae</taxon>
        <taxon>Dactylosporangium</taxon>
    </lineage>
</organism>
<dbReference type="InterPro" id="IPR036291">
    <property type="entry name" value="NAD(P)-bd_dom_sf"/>
</dbReference>